<feature type="compositionally biased region" description="Basic and acidic residues" evidence="1">
    <location>
        <begin position="4287"/>
        <end position="4308"/>
    </location>
</feature>
<gene>
    <name evidence="2" type="ORF">TGP89_241850</name>
</gene>
<feature type="compositionally biased region" description="Low complexity" evidence="1">
    <location>
        <begin position="2056"/>
        <end position="2066"/>
    </location>
</feature>
<reference evidence="2 3" key="1">
    <citation type="submission" date="2014-03" db="EMBL/GenBank/DDBJ databases">
        <authorList>
            <person name="Sibley D."/>
            <person name="Venepally P."/>
            <person name="Karamycheva S."/>
            <person name="Hadjithomas M."/>
            <person name="Khan A."/>
            <person name="Brunk B."/>
            <person name="Roos D."/>
            <person name="Caler E."/>
            <person name="Lorenzi H."/>
        </authorList>
    </citation>
    <scope>NUCLEOTIDE SEQUENCE [LARGE SCALE GENOMIC DNA]</scope>
    <source>
        <strain evidence="3">p89</strain>
    </source>
</reference>
<protein>
    <recommendedName>
        <fullName evidence="4">PHD-finger domain-containing protein</fullName>
    </recommendedName>
</protein>
<dbReference type="VEuPathDB" id="ToxoDB:TGP89_241850"/>
<feature type="compositionally biased region" description="Basic and acidic residues" evidence="1">
    <location>
        <begin position="3083"/>
        <end position="3120"/>
    </location>
</feature>
<feature type="compositionally biased region" description="Basic and acidic residues" evidence="1">
    <location>
        <begin position="3138"/>
        <end position="3148"/>
    </location>
</feature>
<evidence type="ECO:0000256" key="1">
    <source>
        <dbReference type="SAM" id="MobiDB-lite"/>
    </source>
</evidence>
<feature type="compositionally biased region" description="Basic and acidic residues" evidence="1">
    <location>
        <begin position="988"/>
        <end position="1006"/>
    </location>
</feature>
<feature type="compositionally biased region" description="Basic and acidic residues" evidence="1">
    <location>
        <begin position="1968"/>
        <end position="1986"/>
    </location>
</feature>
<dbReference type="EMBL" id="AEYI02002531">
    <property type="protein sequence ID" value="KFG27916.1"/>
    <property type="molecule type" value="Genomic_DNA"/>
</dbReference>
<feature type="compositionally biased region" description="Low complexity" evidence="1">
    <location>
        <begin position="335"/>
        <end position="355"/>
    </location>
</feature>
<feature type="region of interest" description="Disordered" evidence="1">
    <location>
        <begin position="2422"/>
        <end position="2503"/>
    </location>
</feature>
<feature type="compositionally biased region" description="Low complexity" evidence="1">
    <location>
        <begin position="126"/>
        <end position="135"/>
    </location>
</feature>
<dbReference type="PANTHER" id="PTHR13793">
    <property type="entry name" value="PHD FINGER PROTEINS"/>
    <property type="match status" value="1"/>
</dbReference>
<feature type="compositionally biased region" description="Low complexity" evidence="1">
    <location>
        <begin position="142"/>
        <end position="162"/>
    </location>
</feature>
<feature type="compositionally biased region" description="Low complexity" evidence="1">
    <location>
        <begin position="16"/>
        <end position="56"/>
    </location>
</feature>
<dbReference type="InterPro" id="IPR013083">
    <property type="entry name" value="Znf_RING/FYVE/PHD"/>
</dbReference>
<feature type="region of interest" description="Disordered" evidence="1">
    <location>
        <begin position="3286"/>
        <end position="3331"/>
    </location>
</feature>
<sequence length="4534" mass="479322">MTSPPRHAGRRSGDQPPSSSPSSSSPSRSSPSSSSPPRSSPSSSSPSRSSPSSSSSALSSCPVISQERSFPLQHQAGDPQALQRWRSLPDSFRAASPAATLPPFATVSSSGSPVSSLLSTPVSGVSCVSSVSSTSPDPPVSPVASVSPLSSPRGPSLSAVAPASVASSALPFSHLADRDASGVSTAGSPKRILEGAGAGAPLPSPHSTSPVSSRSAGPEGSPLAATSSPCVSPGGSPQAHSPASASLLSRSPVSRSPGSCAAAPLHPFASPGQAASSLKPGTPRVAGGARLSRDELLRLLLIARERNLALQKAELGRLDSGDSGKAGRLSPESLLQGVPSSASSVSAPLASQASSRSPQLPTETSDAVTLTDAIRTRREFDRLASGTSASTHLLSLVTERLAFSLTNVQASSPPPGSSSTPSSAVSSTASQAVSPSRVASSLRASRLSPASPQVLSPHRSPRAVSLERLSSPSVLSVSSEKKDLGCRSEAASSRVLLSSLTTEQGKPEVSVQIEIQTNEQARGASPFSGEQPVPRPTGGLQKSEETRQGSAESERPGRAAPAERKNEGRATRTETQKKPETPKEETGVKAVDEAEKKSVMATEETAKETGAEGARESVGKERGEEDSEASEKKAPFSSEDTQNGGASCSICGQRQEATDKENPILFCRSCQVGAHLFCLPSQLLQRAYASFKREERRAQLGSKLQEAAASREAPSEEKPEASRRAESAKGNAGSASERREKRTSNPEQGLTGSGEELQMTEDGLSLSEFISTVFSSGTAAHAVAKRESENAQAFRVRDNYLKFFECTACAFSQKERQEEKLTSDPLHMPTEAFPQSLEARHSFAPPSVLPRSLTNRSLGQPSLSSSPAGSGCPLPAVVCGERREETLRCVLCGREGGIFEDSFPDEGGAASVPVHSSCAIYTKAQLVHDPVAALLERRERRRQTRNPVSPSLQTSSLTREAVGVALGEERVRDMRGTIKEVEGEEERAEAKVEDARDGKEEAENARPDTSTAADALAKNRDEEFVVDPSAACPRWLSRCQLSELLLLSGLNNWSCSLCTSGLSAPRSSGDPDKEPSTHALPSLSLDVSSGGSESTSYPLGADAFKEQAANAGDDTNPSTDDLLSSLSSRLPSSSSPLCSAGVGEASASSIRGFPLACAYPGCKARAHAFCAQQKGGLVQEVVLLYSREKRPSSEGREQRAGESDPQDASDYELEALSRLSRSCRAGTSSEKRREVGTRDEENEVECLSRPGETLEATKDGRSVCKEDISSGDDKENKKSLCRRCCTASPDSSAAGKKRKHEARPFQESLLNRSGRRLWGAHIWRAVLCAAHADSQSLAVARKAAVPGLCRRLVSSLKRRLPFEQGPRHFPTDAAPSDLVGASGGLGAGPRESGCRDGLREEQGARDRETGALKREREARHAAPRSAKEGADPSALQAASGVRRPEGDARAVMGPMEAEETGADDGEGESRGKETRPGGREEETTRTGGLPERRTDVTGENGSSTSPTQPLGFLPVDSWSPSDSRNGRCPQQSPLPSSPRSSMSPASSRSRSPQLLCGSRASESPFGSSPALPVPPPGPSQSPGPSKSPGPSQSPGPSKSPVPSQSPASASSRSSRATPDAGGPPPDTGAAGNTNVHAAATRGTTLQWHRYDVRFKRLVFGVFAPQLLRLMPPGERSKALVASEHLCRLLFDTEDSGLPSTSASLPPPATGLVLPASNATTPLHAPLSPRAGVGSLPCPAGPGPRAPDSPALVALDSLECGGVFQEESSFAARREVSPQDLVSDTGMGWGPVSSEDFSSALQADMSWVPPSPRLRVSASHTPLSSCASCPLGLPPGAFPTFSSLRQATGLSAPSLRVQLQWPSGLPLADSFGFFHDILLPFFVRVCARENAWEEEDRIPRCAVSALADTPGSPSLSPGTEDAATESAGFSPSAHSPPESPAGRKGPGGTPRDGLLSRRASLQSSLETGDSGRGRGREEARERREKPGRVSSRRSSGGGLSLGDEGPKASDRAGEGAGKTLCLSTTAGRTGARRRARKGTPGGWAGADESRDREDVGSLSAASSPSSSFECRRGRASATPSGAEGEGPAGGREGDTEAPGPKPRGDGGQFPAPSKEAQDSGAASLSEKQGDEGGIVEVETSDSLGASLGLGEEDEPRPKKLKTSVLTLFDFGGVQAYASLNVRRESSEEAARKRREERKLIQHYRASLPLLGSASLPGLLPSVCSAAASGTEKGKNASAGGPALSPAALSSQVEKLLSFYEDLLRTEEEDEAAEGERPCEDALNEQNADGELGRGTTLVGETEPGEGPSEYPGNSDDRDSESSRHKIKETVTLDDVLPLAPYQAAFLKFRPLSLSLAPRSAASARPSSSVSAHAVSPLVLPIARLPGLQFATQGVSSPRACALTVDFESFHSTLAVWREHGRLKETQEEKENAVQCSQLAQADSRETHFATPQESQMASENPGDIPRDRPDIRTDSAPVPSSGSPSSSADHETEAAAGCDSADGLDERGAFPGSGLFVPGASTRLEQRLASSKGGPWPSASASAKNRYGSLSLVTSGNMCVLPPSSAAAAALAGAAVLREFDASFGPSAFPSYTFAASSRSLFGSRGAHEGARLTFAADLFNKRITRLACGMSERLRREFLAGNSGALRAWRPGTDLSPHEVHEEDETLLVECNYVATFVAAALLERQLSSHREVLLDRLEKEVLYSPARVSDRVEEQQLILRRYFSRLRWSALIDAVRRGYRDYCGASCQGLCCLACSATLRLSRIRQEELQSPHGPKGGLWPGLQTTRAGELWGAQGRGLLEARPGSREAAPRTAKEKLAFPSPCGRRPCSVVCGGAASGASGPTGDADSGRCRNGGRPQTASWGRSREGEKSEREDESSATGREGEKARSPADAPLSSVCSVCWTSTQDHINRLLHCTCCKVTVHRYCYAVCCSPLTQASPRAGAAAAIAATFGTADAAQQAREGAGSGPTPLAGGPHTVSGVPFQGAFPQRGAAPAPNVVAASIAAGGGDDWLCSRCEKERRLFGLQQQRQNFVCASTVCCICGRAGGALKSAVFFERIRPRRLRTAEAERTGDAGLAQEGDTRDGAEGSDDEQRGTRVRKAGDREERESEHEDERRKGEKKRRGSAGSASGRGPKPREKKEDRRGSTAASSQKPASSGGSDSRRNGEEQLTGAVEGQKACARGSSQYMHGKGFFESLVSTSASPASTSSLPTRGRSQRSRVHARPEDWRRVDRGDMVHVMCALWMMPYTRCLDTECLEPWDLSGLRRQKRREAARFSRRRLGVWRRRHSGGPRERPDAGSQSEQSGDTKRKRADSWEASDAFSEGTGSPLAAKMWSDVALQTPDGGRDSAKRLRTTVSLPGRKRGGDDSLKAPEAAPNVHVPPDTLAVVETVTEPSQTRCSASALALDPDLSMSMCLVSSSSPGTSGSTPDALFTPLPDSPSCIVCGMSDGFLKRCACRSCLSGFFHPLCAWLNAFPVSTVLAASPRMQSLRLWADRRLCMRGDASATETAWSHGEGGGEGDDAFRGFDDRFEHSGDVSPPDSSEEEEEEIAWASSSLSAAALVLSASQEEGSDVDRLSDLLPERPAALVSSGGDATSLDLAGEASPSRRNGKEAETQSWPPAGFRGVGSPGAQRAGPATQDSRRRGERKTARWGPLWEDFLMKRLVVHVWCPQHAHLAPHARARNQMEQMHYRLSRLSLSQPEGFAYRSMLECAPNSGAFLSVGDASLPSLPFSETNSFFPPGLGSPLHGLPGGEVEASLGTPHADPQAGGLQGSVGAGSMGKNLGGACKKRRKPGSSLPAAFSNFGLDVSLAPWHPAAPARVALQSGALLDNSGELAGAQTPALSGVAPLVPFGGDAERPDGSAHLGGGDDRGDRVAHGEAVRLGEAADGFVGRIEETDGALGPRGVDAASAWVEGSGADYLLREGTDHEGTNESEDSDPLPPDRYPAGVCAICLERDASGSRAPGSPDHSRKEEGHCEDGEKENNVSFSAEGSEESLVLSRLEKTSKRRQRALFSCRGCGVCVHRACYGGRGFRFSLRERKSGTHADGACLSPLGVTSLCTNSSPCENKGTEGDALPVADVEESMKGKRRKERGDTTTQSQRKNESRRAEKGRKRRETADLAVAGTFLCDVCAWGSNPREVSCLLCPRRGGALKAVQPLDSAAAWRRSLRSSSAFLGCWSRPLYVHMFCALLSPFPPVKIARNQELSPVWGVDLLAAALKARTDVVLSALAAGAGKRQTHAGPTKLEGARKEALSGVALCGVRAGQEPVKAEERVGVAKREENAARVKHEASTASGAERKQAAEQSALSRDEATEEMLRKLGQICAFCGRVGGLLLQCAFRHPGRPHTSRECISSSVGRRHPQCIPHELRFEKRETGKEESDCGEGGDMTSCCAGLEIFARKTDPHRCLTRFHPICAYQRGIHVSWCAAEDCRAFFFCREHSEQIQRLPPSVSRLLDVYRLLLQHRALLHDMVHVEQDYTHLLDIEEELKQQEALQVQLLDLWRRQENQKQLHAQKMQQKPKKKTSSV</sequence>
<dbReference type="GO" id="GO:0006357">
    <property type="term" value="P:regulation of transcription by RNA polymerase II"/>
    <property type="evidence" value="ECO:0007669"/>
    <property type="project" value="TreeGrafter"/>
</dbReference>
<feature type="compositionally biased region" description="Basic and acidic residues" evidence="1">
    <location>
        <begin position="1467"/>
        <end position="1496"/>
    </location>
</feature>
<feature type="compositionally biased region" description="Polar residues" evidence="1">
    <location>
        <begin position="2448"/>
        <end position="2457"/>
    </location>
</feature>
<evidence type="ECO:0000313" key="2">
    <source>
        <dbReference type="EMBL" id="KFG27916.1"/>
    </source>
</evidence>
<feature type="region of interest" description="Disordered" evidence="1">
    <location>
        <begin position="3859"/>
        <end position="3879"/>
    </location>
</feature>
<feature type="region of interest" description="Disordered" evidence="1">
    <location>
        <begin position="408"/>
        <end position="649"/>
    </location>
</feature>
<feature type="region of interest" description="Disordered" evidence="1">
    <location>
        <begin position="1"/>
        <end position="88"/>
    </location>
</feature>
<dbReference type="PANTHER" id="PTHR13793:SF107">
    <property type="entry name" value="BROMODOMAIN-CONTAINING PROTEIN HOMOLOG"/>
    <property type="match status" value="1"/>
</dbReference>
<feature type="compositionally biased region" description="Basic and acidic residues" evidence="1">
    <location>
        <begin position="1392"/>
        <end position="1430"/>
    </location>
</feature>
<organism evidence="2 3">
    <name type="scientific">Toxoplasma gondii p89</name>
    <dbReference type="NCBI Taxonomy" id="943119"/>
    <lineage>
        <taxon>Eukaryota</taxon>
        <taxon>Sar</taxon>
        <taxon>Alveolata</taxon>
        <taxon>Apicomplexa</taxon>
        <taxon>Conoidasida</taxon>
        <taxon>Coccidia</taxon>
        <taxon>Eucoccidiorida</taxon>
        <taxon>Eimeriorina</taxon>
        <taxon>Sarcocystidae</taxon>
        <taxon>Toxoplasma</taxon>
    </lineage>
</organism>
<feature type="region of interest" description="Disordered" evidence="1">
    <location>
        <begin position="1907"/>
        <end position="2159"/>
    </location>
</feature>
<feature type="compositionally biased region" description="Low complexity" evidence="1">
    <location>
        <begin position="205"/>
        <end position="215"/>
    </location>
</feature>
<feature type="region of interest" description="Disordered" evidence="1">
    <location>
        <begin position="3929"/>
        <end position="3949"/>
    </location>
</feature>
<feature type="compositionally biased region" description="Polar residues" evidence="1">
    <location>
        <begin position="638"/>
        <end position="649"/>
    </location>
</feature>
<feature type="region of interest" description="Disordered" evidence="1">
    <location>
        <begin position="3204"/>
        <end position="3228"/>
    </location>
</feature>
<feature type="region of interest" description="Disordered" evidence="1">
    <location>
        <begin position="318"/>
        <end position="370"/>
    </location>
</feature>
<accession>A0A086J6Z8</accession>
<feature type="compositionally biased region" description="Polar residues" evidence="1">
    <location>
        <begin position="57"/>
        <end position="68"/>
    </location>
</feature>
<feature type="compositionally biased region" description="Basic and acidic residues" evidence="1">
    <location>
        <begin position="713"/>
        <end position="727"/>
    </location>
</feature>
<evidence type="ECO:0008006" key="4">
    <source>
        <dbReference type="Google" id="ProtNLM"/>
    </source>
</evidence>
<evidence type="ECO:0000313" key="3">
    <source>
        <dbReference type="Proteomes" id="UP000028828"/>
    </source>
</evidence>
<feature type="region of interest" description="Disordered" evidence="1">
    <location>
        <begin position="1064"/>
        <end position="1134"/>
    </location>
</feature>
<feature type="compositionally biased region" description="Polar residues" evidence="1">
    <location>
        <begin position="1497"/>
        <end position="1508"/>
    </location>
</feature>
<feature type="region of interest" description="Disordered" evidence="1">
    <location>
        <begin position="3343"/>
        <end position="3387"/>
    </location>
</feature>
<feature type="compositionally biased region" description="Basic and acidic residues" evidence="1">
    <location>
        <begin position="1229"/>
        <end position="1239"/>
    </location>
</feature>
<feature type="region of interest" description="Disordered" evidence="1">
    <location>
        <begin position="126"/>
        <end position="162"/>
    </location>
</feature>
<feature type="compositionally biased region" description="Low complexity" evidence="1">
    <location>
        <begin position="2838"/>
        <end position="2848"/>
    </location>
</feature>
<feature type="compositionally biased region" description="Basic and acidic residues" evidence="1">
    <location>
        <begin position="2866"/>
        <end position="2875"/>
    </location>
</feature>
<feature type="compositionally biased region" description="Low complexity" evidence="1">
    <location>
        <begin position="232"/>
        <end position="259"/>
    </location>
</feature>
<feature type="compositionally biased region" description="Basic and acidic residues" evidence="1">
    <location>
        <begin position="2463"/>
        <end position="2472"/>
    </location>
</feature>
<feature type="region of interest" description="Disordered" evidence="1">
    <location>
        <begin position="3591"/>
        <end position="3653"/>
    </location>
</feature>
<feature type="region of interest" description="Disordered" evidence="1">
    <location>
        <begin position="1189"/>
        <end position="1209"/>
    </location>
</feature>
<dbReference type="OrthoDB" id="332608at2759"/>
<feature type="region of interest" description="Disordered" evidence="1">
    <location>
        <begin position="3069"/>
        <end position="3180"/>
    </location>
</feature>
<dbReference type="InterPro" id="IPR050701">
    <property type="entry name" value="Histone_Mod_Regulator"/>
</dbReference>
<feature type="region of interest" description="Disordered" evidence="1">
    <location>
        <begin position="2838"/>
        <end position="2894"/>
    </location>
</feature>
<feature type="region of interest" description="Disordered" evidence="1">
    <location>
        <begin position="982"/>
        <end position="1013"/>
    </location>
</feature>
<feature type="compositionally biased region" description="Basic and acidic residues" evidence="1">
    <location>
        <begin position="3861"/>
        <end position="3879"/>
    </location>
</feature>
<feature type="compositionally biased region" description="Basic and acidic residues" evidence="1">
    <location>
        <begin position="1189"/>
        <end position="1202"/>
    </location>
</feature>
<feature type="region of interest" description="Disordered" evidence="1">
    <location>
        <begin position="2265"/>
        <end position="2323"/>
    </location>
</feature>
<feature type="compositionally biased region" description="Basic and acidic residues" evidence="1">
    <location>
        <begin position="3974"/>
        <end position="3990"/>
    </location>
</feature>
<feature type="compositionally biased region" description="Basic and acidic residues" evidence="1">
    <location>
        <begin position="3526"/>
        <end position="3539"/>
    </location>
</feature>
<feature type="compositionally biased region" description="Low complexity" evidence="1">
    <location>
        <begin position="1955"/>
        <end position="1967"/>
    </location>
</feature>
<name>A0A086J6Z8_TOXGO</name>
<comment type="caution">
    <text evidence="2">The sequence shown here is derived from an EMBL/GenBank/DDBJ whole genome shotgun (WGS) entry which is preliminary data.</text>
</comment>
<feature type="region of interest" description="Disordered" evidence="1">
    <location>
        <begin position="702"/>
        <end position="756"/>
    </location>
</feature>
<feature type="compositionally biased region" description="Low complexity" evidence="1">
    <location>
        <begin position="2474"/>
        <end position="2486"/>
    </location>
</feature>
<feature type="compositionally biased region" description="Polar residues" evidence="1">
    <location>
        <begin position="356"/>
        <end position="368"/>
    </location>
</feature>
<dbReference type="Proteomes" id="UP000028828">
    <property type="component" value="Unassembled WGS sequence"/>
</dbReference>
<feature type="region of interest" description="Disordered" evidence="1">
    <location>
        <begin position="3964"/>
        <end position="3997"/>
    </location>
</feature>
<feature type="compositionally biased region" description="Pro residues" evidence="1">
    <location>
        <begin position="1571"/>
        <end position="1599"/>
    </location>
</feature>
<feature type="region of interest" description="Disordered" evidence="1">
    <location>
        <begin position="4073"/>
        <end position="4123"/>
    </location>
</feature>
<feature type="compositionally biased region" description="Low complexity" evidence="1">
    <location>
        <begin position="417"/>
        <end position="452"/>
    </location>
</feature>
<feature type="compositionally biased region" description="Low complexity" evidence="1">
    <location>
        <begin position="1529"/>
        <end position="1555"/>
    </location>
</feature>
<dbReference type="Gene3D" id="3.30.40.10">
    <property type="entry name" value="Zinc/RING finger domain, C3HC4 (zinc finger)"/>
    <property type="match status" value="1"/>
</dbReference>
<proteinExistence type="predicted"/>
<feature type="region of interest" description="Disordered" evidence="1">
    <location>
        <begin position="1362"/>
        <end position="1633"/>
    </location>
</feature>
<feature type="region of interest" description="Disordered" evidence="1">
    <location>
        <begin position="845"/>
        <end position="869"/>
    </location>
</feature>
<feature type="compositionally biased region" description="Low complexity" evidence="1">
    <location>
        <begin position="1600"/>
        <end position="1620"/>
    </location>
</feature>
<feature type="region of interest" description="Disordered" evidence="1">
    <location>
        <begin position="4287"/>
        <end position="4317"/>
    </location>
</feature>
<feature type="region of interest" description="Disordered" evidence="1">
    <location>
        <begin position="1227"/>
        <end position="1251"/>
    </location>
</feature>
<feature type="region of interest" description="Disordered" evidence="1">
    <location>
        <begin position="178"/>
        <end position="288"/>
    </location>
</feature>
<feature type="compositionally biased region" description="Acidic residues" evidence="1">
    <location>
        <begin position="1456"/>
        <end position="1466"/>
    </location>
</feature>
<feature type="region of interest" description="Disordered" evidence="1">
    <location>
        <begin position="3512"/>
        <end position="3555"/>
    </location>
</feature>
<feature type="compositionally biased region" description="Polar residues" evidence="1">
    <location>
        <begin position="1085"/>
        <end position="1097"/>
    </location>
</feature>
<feature type="compositionally biased region" description="Low complexity" evidence="1">
    <location>
        <begin position="464"/>
        <end position="478"/>
    </location>
</feature>
<feature type="compositionally biased region" description="Low complexity" evidence="1">
    <location>
        <begin position="1122"/>
        <end position="1134"/>
    </location>
</feature>
<feature type="compositionally biased region" description="Polar residues" evidence="1">
    <location>
        <begin position="495"/>
        <end position="504"/>
    </location>
</feature>
<feature type="compositionally biased region" description="Low complexity" evidence="1">
    <location>
        <begin position="3204"/>
        <end position="3214"/>
    </location>
</feature>
<feature type="compositionally biased region" description="Polar residues" evidence="1">
    <location>
        <begin position="3150"/>
        <end position="3163"/>
    </location>
</feature>
<feature type="compositionally biased region" description="Polar residues" evidence="1">
    <location>
        <begin position="852"/>
        <end position="868"/>
    </location>
</feature>
<feature type="compositionally biased region" description="Basic and acidic residues" evidence="1">
    <location>
        <begin position="542"/>
        <end position="634"/>
    </location>
</feature>
<feature type="compositionally biased region" description="Basic and acidic residues" evidence="1">
    <location>
        <begin position="2003"/>
        <end position="2012"/>
    </location>
</feature>
<feature type="compositionally biased region" description="Basic and acidic residues" evidence="1">
    <location>
        <begin position="2313"/>
        <end position="2323"/>
    </location>
</feature>